<dbReference type="NCBIfam" id="TIGR02419">
    <property type="entry name" value="C4_traR_proteo"/>
    <property type="match status" value="1"/>
</dbReference>
<keyword evidence="2" id="KW-0863">Zinc-finger</keyword>
<evidence type="ECO:0000313" key="6">
    <source>
        <dbReference type="EMBL" id="WMT16986.1"/>
    </source>
</evidence>
<proteinExistence type="predicted"/>
<keyword evidence="1" id="KW-0479">Metal-binding</keyword>
<reference evidence="6 7" key="1">
    <citation type="submission" date="2023-08" db="EMBL/GenBank/DDBJ databases">
        <title>Complete Genome and Methylome dissection of Serratia fonticola NEB369.</title>
        <authorList>
            <person name="Fomenkov A."/>
            <person name="Roberts R.D."/>
        </authorList>
    </citation>
    <scope>NUCLEOTIDE SEQUENCE [LARGE SCALE GENOMIC DNA]</scope>
    <source>
        <strain evidence="6 7">NEB369</strain>
    </source>
</reference>
<evidence type="ECO:0000256" key="2">
    <source>
        <dbReference type="ARBA" id="ARBA00022771"/>
    </source>
</evidence>
<name>A0ABY9PU97_SERFO</name>
<dbReference type="PROSITE" id="PS51128">
    <property type="entry name" value="ZF_DKSA_2"/>
    <property type="match status" value="1"/>
</dbReference>
<dbReference type="RefSeq" id="WP_074030968.1">
    <property type="nucleotide sequence ID" value="NZ_CAMKJV010000001.1"/>
</dbReference>
<feature type="zinc finger region" description="dksA C4-type" evidence="4">
    <location>
        <begin position="34"/>
        <end position="58"/>
    </location>
</feature>
<evidence type="ECO:0000256" key="3">
    <source>
        <dbReference type="ARBA" id="ARBA00022833"/>
    </source>
</evidence>
<evidence type="ECO:0000256" key="4">
    <source>
        <dbReference type="PROSITE-ProRule" id="PRU00510"/>
    </source>
</evidence>
<dbReference type="PANTHER" id="PTHR38777:SF1">
    <property type="entry name" value="DNAK SUPPRESSOR PROTEIN"/>
    <property type="match status" value="1"/>
</dbReference>
<organism evidence="6 7">
    <name type="scientific">Serratia fonticola</name>
    <dbReference type="NCBI Taxonomy" id="47917"/>
    <lineage>
        <taxon>Bacteria</taxon>
        <taxon>Pseudomonadati</taxon>
        <taxon>Pseudomonadota</taxon>
        <taxon>Gammaproteobacteria</taxon>
        <taxon>Enterobacterales</taxon>
        <taxon>Yersiniaceae</taxon>
        <taxon>Serratia</taxon>
    </lineage>
</organism>
<dbReference type="SUPFAM" id="SSF57716">
    <property type="entry name" value="Glucocorticoid receptor-like (DNA-binding domain)"/>
    <property type="match status" value="1"/>
</dbReference>
<dbReference type="InterPro" id="IPR000962">
    <property type="entry name" value="Znf_DskA_TraR"/>
</dbReference>
<sequence>MPDLMDLVQQRQQETLMSQINAARHRGGVSASICEDCDQSIPAARRAAFHGVTRCVSCQTLFEQQSKHFRG</sequence>
<accession>A0ABY9PU97</accession>
<dbReference type="Gene3D" id="1.20.120.910">
    <property type="entry name" value="DksA, coiled-coil domain"/>
    <property type="match status" value="1"/>
</dbReference>
<feature type="domain" description="Zinc finger DksA/TraR C4-type" evidence="5">
    <location>
        <begin position="32"/>
        <end position="64"/>
    </location>
</feature>
<protein>
    <submittedName>
        <fullName evidence="6">TraR/DksA C4-type zinc finger protein</fullName>
    </submittedName>
</protein>
<dbReference type="Pfam" id="PF01258">
    <property type="entry name" value="zf-dskA_traR"/>
    <property type="match status" value="1"/>
</dbReference>
<evidence type="ECO:0000256" key="1">
    <source>
        <dbReference type="ARBA" id="ARBA00022723"/>
    </source>
</evidence>
<keyword evidence="7" id="KW-1185">Reference proteome</keyword>
<gene>
    <name evidence="6" type="ORF">RFB13_11965</name>
</gene>
<evidence type="ECO:0000313" key="7">
    <source>
        <dbReference type="Proteomes" id="UP001235341"/>
    </source>
</evidence>
<dbReference type="PANTHER" id="PTHR38777">
    <property type="entry name" value="FELS-2 PROPHAGE PROTEIN"/>
    <property type="match status" value="1"/>
</dbReference>
<keyword evidence="3" id="KW-0862">Zinc</keyword>
<dbReference type="EMBL" id="CP133586">
    <property type="protein sequence ID" value="WMT16986.1"/>
    <property type="molecule type" value="Genomic_DNA"/>
</dbReference>
<dbReference type="Proteomes" id="UP001235341">
    <property type="component" value="Chromosome"/>
</dbReference>
<dbReference type="InterPro" id="IPR012783">
    <property type="entry name" value="Znf_C4_TraR"/>
</dbReference>
<evidence type="ECO:0000259" key="5">
    <source>
        <dbReference type="Pfam" id="PF01258"/>
    </source>
</evidence>